<feature type="compositionally biased region" description="Low complexity" evidence="1">
    <location>
        <begin position="115"/>
        <end position="136"/>
    </location>
</feature>
<feature type="region of interest" description="Disordered" evidence="1">
    <location>
        <begin position="106"/>
        <end position="200"/>
    </location>
</feature>
<dbReference type="InterPro" id="IPR001623">
    <property type="entry name" value="DnaJ_domain"/>
</dbReference>
<name>A0A9P4IGW8_9PEZI</name>
<gene>
    <name evidence="4" type="ORF">NA57DRAFT_54871</name>
</gene>
<evidence type="ECO:0000256" key="2">
    <source>
        <dbReference type="SAM" id="Phobius"/>
    </source>
</evidence>
<feature type="transmembrane region" description="Helical" evidence="2">
    <location>
        <begin position="246"/>
        <end position="267"/>
    </location>
</feature>
<dbReference type="AlphaFoldDB" id="A0A9P4IGW8"/>
<dbReference type="Pfam" id="PF00226">
    <property type="entry name" value="DnaJ"/>
    <property type="match status" value="1"/>
</dbReference>
<accession>A0A9P4IGW8</accession>
<feature type="region of interest" description="Disordered" evidence="1">
    <location>
        <begin position="269"/>
        <end position="288"/>
    </location>
</feature>
<evidence type="ECO:0000313" key="4">
    <source>
        <dbReference type="EMBL" id="KAF2100799.1"/>
    </source>
</evidence>
<dbReference type="PANTHER" id="PTHR44873">
    <property type="entry name" value="DNAJ HOMOLOG SUBFAMILY C MEMBER 30, MITOCHONDRIAL"/>
    <property type="match status" value="1"/>
</dbReference>
<dbReference type="EMBL" id="ML978124">
    <property type="protein sequence ID" value="KAF2100799.1"/>
    <property type="molecule type" value="Genomic_DNA"/>
</dbReference>
<dbReference type="OrthoDB" id="10250354at2759"/>
<dbReference type="InterPro" id="IPR053025">
    <property type="entry name" value="Mito_ATP_Synthase-Asso"/>
</dbReference>
<evidence type="ECO:0000259" key="3">
    <source>
        <dbReference type="PROSITE" id="PS50076"/>
    </source>
</evidence>
<keyword evidence="2" id="KW-1133">Transmembrane helix</keyword>
<proteinExistence type="predicted"/>
<dbReference type="SMART" id="SM00271">
    <property type="entry name" value="DnaJ"/>
    <property type="match status" value="1"/>
</dbReference>
<keyword evidence="2" id="KW-0812">Transmembrane</keyword>
<keyword evidence="5" id="KW-1185">Reference proteome</keyword>
<comment type="caution">
    <text evidence="4">The sequence shown here is derived from an EMBL/GenBank/DDBJ whole genome shotgun (WGS) entry which is preliminary data.</text>
</comment>
<sequence length="288" mass="31612">MLRPSRRFSSHLPLPSRLPSARCFRTTRILRDDAFPDHYETLGVPQNASPGDIKKQFYSLSKRHHPDLNPNDSTASSRFVKISEAYHVLGSSEKRKRYDRDWHRAHGVGHHHGSVARGSFSSHSSGPAGSRPASGLSRRRTQFRGPPPSFYRSGGYGDHGAKRSQYQYTGQSEPPPPGGSESSSGGYGPGQGEPVYDPNIPHWNRASHKRTHEGLAGRREWVVQAQADARRDYEALKDSTGLATNFLVVLGLVLIGGGIGSGVWRSMHADAGKTKKKDKKGREGAGDQ</sequence>
<reference evidence="4" key="1">
    <citation type="journal article" date="2020" name="Stud. Mycol.">
        <title>101 Dothideomycetes genomes: a test case for predicting lifestyles and emergence of pathogens.</title>
        <authorList>
            <person name="Haridas S."/>
            <person name="Albert R."/>
            <person name="Binder M."/>
            <person name="Bloem J."/>
            <person name="Labutti K."/>
            <person name="Salamov A."/>
            <person name="Andreopoulos B."/>
            <person name="Baker S."/>
            <person name="Barry K."/>
            <person name="Bills G."/>
            <person name="Bluhm B."/>
            <person name="Cannon C."/>
            <person name="Castanera R."/>
            <person name="Culley D."/>
            <person name="Daum C."/>
            <person name="Ezra D."/>
            <person name="Gonzalez J."/>
            <person name="Henrissat B."/>
            <person name="Kuo A."/>
            <person name="Liang C."/>
            <person name="Lipzen A."/>
            <person name="Lutzoni F."/>
            <person name="Magnuson J."/>
            <person name="Mondo S."/>
            <person name="Nolan M."/>
            <person name="Ohm R."/>
            <person name="Pangilinan J."/>
            <person name="Park H.-J."/>
            <person name="Ramirez L."/>
            <person name="Alfaro M."/>
            <person name="Sun H."/>
            <person name="Tritt A."/>
            <person name="Yoshinaga Y."/>
            <person name="Zwiers L.-H."/>
            <person name="Turgeon B."/>
            <person name="Goodwin S."/>
            <person name="Spatafora J."/>
            <person name="Crous P."/>
            <person name="Grigoriev I."/>
        </authorList>
    </citation>
    <scope>NUCLEOTIDE SEQUENCE</scope>
    <source>
        <strain evidence="4">CBS 133067</strain>
    </source>
</reference>
<organism evidence="4 5">
    <name type="scientific">Rhizodiscina lignyota</name>
    <dbReference type="NCBI Taxonomy" id="1504668"/>
    <lineage>
        <taxon>Eukaryota</taxon>
        <taxon>Fungi</taxon>
        <taxon>Dikarya</taxon>
        <taxon>Ascomycota</taxon>
        <taxon>Pezizomycotina</taxon>
        <taxon>Dothideomycetes</taxon>
        <taxon>Pleosporomycetidae</taxon>
        <taxon>Aulographales</taxon>
        <taxon>Rhizodiscinaceae</taxon>
        <taxon>Rhizodiscina</taxon>
    </lineage>
</organism>
<keyword evidence="2" id="KW-0472">Membrane</keyword>
<dbReference type="PANTHER" id="PTHR44873:SF1">
    <property type="entry name" value="DNAJ HOMOLOG SUBFAMILY C MEMBER 30, MITOCHONDRIAL"/>
    <property type="match status" value="1"/>
</dbReference>
<evidence type="ECO:0000313" key="5">
    <source>
        <dbReference type="Proteomes" id="UP000799772"/>
    </source>
</evidence>
<dbReference type="InterPro" id="IPR036869">
    <property type="entry name" value="J_dom_sf"/>
</dbReference>
<dbReference type="SUPFAM" id="SSF46565">
    <property type="entry name" value="Chaperone J-domain"/>
    <property type="match status" value="1"/>
</dbReference>
<feature type="domain" description="J" evidence="3">
    <location>
        <begin position="37"/>
        <end position="102"/>
    </location>
</feature>
<protein>
    <submittedName>
        <fullName evidence="4">DnaJ-domain-containing protein</fullName>
    </submittedName>
</protein>
<dbReference type="Proteomes" id="UP000799772">
    <property type="component" value="Unassembled WGS sequence"/>
</dbReference>
<evidence type="ECO:0000256" key="1">
    <source>
        <dbReference type="SAM" id="MobiDB-lite"/>
    </source>
</evidence>
<dbReference type="Gene3D" id="1.10.287.110">
    <property type="entry name" value="DnaJ domain"/>
    <property type="match status" value="1"/>
</dbReference>
<dbReference type="PROSITE" id="PS50076">
    <property type="entry name" value="DNAJ_2"/>
    <property type="match status" value="1"/>
</dbReference>
<dbReference type="PRINTS" id="PR00625">
    <property type="entry name" value="JDOMAIN"/>
</dbReference>
<dbReference type="CDD" id="cd06257">
    <property type="entry name" value="DnaJ"/>
    <property type="match status" value="1"/>
</dbReference>